<keyword evidence="2" id="KW-0472">Membrane</keyword>
<feature type="transmembrane region" description="Helical" evidence="2">
    <location>
        <begin position="123"/>
        <end position="141"/>
    </location>
</feature>
<organism evidence="3 4">
    <name type="scientific">Archangium gephyra</name>
    <dbReference type="NCBI Taxonomy" id="48"/>
    <lineage>
        <taxon>Bacteria</taxon>
        <taxon>Pseudomonadati</taxon>
        <taxon>Myxococcota</taxon>
        <taxon>Myxococcia</taxon>
        <taxon>Myxococcales</taxon>
        <taxon>Cystobacterineae</taxon>
        <taxon>Archangiaceae</taxon>
        <taxon>Archangium</taxon>
    </lineage>
</organism>
<protein>
    <submittedName>
        <fullName evidence="3">Uncharacterized protein</fullName>
    </submittedName>
</protein>
<feature type="transmembrane region" description="Helical" evidence="2">
    <location>
        <begin position="21"/>
        <end position="43"/>
    </location>
</feature>
<feature type="transmembrane region" description="Helical" evidence="2">
    <location>
        <begin position="49"/>
        <end position="71"/>
    </location>
</feature>
<feature type="region of interest" description="Disordered" evidence="1">
    <location>
        <begin position="210"/>
        <end position="242"/>
    </location>
</feature>
<feature type="transmembrane region" description="Helical" evidence="2">
    <location>
        <begin position="83"/>
        <end position="108"/>
    </location>
</feature>
<feature type="compositionally biased region" description="Basic and acidic residues" evidence="1">
    <location>
        <begin position="223"/>
        <end position="242"/>
    </location>
</feature>
<evidence type="ECO:0000256" key="2">
    <source>
        <dbReference type="SAM" id="Phobius"/>
    </source>
</evidence>
<proteinExistence type="predicted"/>
<evidence type="ECO:0000313" key="4">
    <source>
        <dbReference type="Proteomes" id="UP000249061"/>
    </source>
</evidence>
<evidence type="ECO:0000313" key="3">
    <source>
        <dbReference type="EMBL" id="PZR12648.1"/>
    </source>
</evidence>
<keyword evidence="2" id="KW-0812">Transmembrane</keyword>
<feature type="transmembrane region" description="Helical" evidence="2">
    <location>
        <begin position="148"/>
        <end position="170"/>
    </location>
</feature>
<keyword evidence="2" id="KW-1133">Transmembrane helix</keyword>
<feature type="transmembrane region" description="Helical" evidence="2">
    <location>
        <begin position="176"/>
        <end position="200"/>
    </location>
</feature>
<dbReference type="EMBL" id="QFQP01000011">
    <property type="protein sequence ID" value="PZR12648.1"/>
    <property type="molecule type" value="Genomic_DNA"/>
</dbReference>
<accession>A0A2W5UTX6</accession>
<name>A0A2W5UTX6_9BACT</name>
<sequence length="242" mass="25964">MEQLQLAFEPYRHLDPHGWVGAFRFLPLWGGVAAVVVGVLMMMFGGRRLFRLVAAPLGALIATIWAVPLAVRLGFGTMTRQISLVSTVLLFGAGIIWPPVVVFFAFGVPAGLIGGQIAGPNDWILGFGPGFFLGGALGVVMSRIVGAILSAAIGAWVAVLGMLATLNPFISVNWFAGSPIAVISVAACFAIAGAVFQIFVRPTEEEARNRKTEASLAKRKAKEQKALEERWAKYNNKPREDD</sequence>
<evidence type="ECO:0000256" key="1">
    <source>
        <dbReference type="SAM" id="MobiDB-lite"/>
    </source>
</evidence>
<dbReference type="AlphaFoldDB" id="A0A2W5UTX6"/>
<reference evidence="3 4" key="1">
    <citation type="submission" date="2017-08" db="EMBL/GenBank/DDBJ databases">
        <title>Infants hospitalized years apart are colonized by the same room-sourced microbial strains.</title>
        <authorList>
            <person name="Brooks B."/>
            <person name="Olm M.R."/>
            <person name="Firek B.A."/>
            <person name="Baker R."/>
            <person name="Thomas B.C."/>
            <person name="Morowitz M.J."/>
            <person name="Banfield J.F."/>
        </authorList>
    </citation>
    <scope>NUCLEOTIDE SEQUENCE [LARGE SCALE GENOMIC DNA]</scope>
    <source>
        <strain evidence="3">S2_003_000_R2_14</strain>
    </source>
</reference>
<comment type="caution">
    <text evidence="3">The sequence shown here is derived from an EMBL/GenBank/DDBJ whole genome shotgun (WGS) entry which is preliminary data.</text>
</comment>
<dbReference type="Proteomes" id="UP000249061">
    <property type="component" value="Unassembled WGS sequence"/>
</dbReference>
<gene>
    <name evidence="3" type="ORF">DI536_13765</name>
</gene>